<organism evidence="2 3">
    <name type="scientific">Bacillus lumedeiriae</name>
    <dbReference type="NCBI Taxonomy" id="3058829"/>
    <lineage>
        <taxon>Bacteria</taxon>
        <taxon>Bacillati</taxon>
        <taxon>Bacillota</taxon>
        <taxon>Bacilli</taxon>
        <taxon>Bacillales</taxon>
        <taxon>Bacillaceae</taxon>
        <taxon>Bacillus</taxon>
    </lineage>
</organism>
<evidence type="ECO:0000256" key="1">
    <source>
        <dbReference type="SAM" id="MobiDB-lite"/>
    </source>
</evidence>
<name>A0ABW8I831_9BACI</name>
<dbReference type="Pfam" id="PF14152">
    <property type="entry name" value="YfhE"/>
    <property type="match status" value="1"/>
</dbReference>
<feature type="compositionally biased region" description="Basic residues" evidence="1">
    <location>
        <begin position="1"/>
        <end position="11"/>
    </location>
</feature>
<keyword evidence="3" id="KW-1185">Reference proteome</keyword>
<reference evidence="2 3" key="1">
    <citation type="submission" date="2023-07" db="EMBL/GenBank/DDBJ databases">
        <title>Bacillus lucianemedeirus sp. nov, a new species isolated from an immunobiological production facility.</title>
        <authorList>
            <person name="Costa L.V."/>
            <person name="Miranda R.V.S.L."/>
            <person name="Brandao M.L.L."/>
            <person name="Reis C.M.F."/>
            <person name="Frazao A.M."/>
            <person name="Cruz F.V."/>
            <person name="Baio P.V.P."/>
            <person name="Veras J.F.C."/>
            <person name="Ramos J.N."/>
            <person name="Vieira V."/>
        </authorList>
    </citation>
    <scope>NUCLEOTIDE SEQUENCE [LARGE SCALE GENOMIC DNA]</scope>
    <source>
        <strain evidence="2 3">B190/17</strain>
    </source>
</reference>
<sequence>MEKKEIKKKTPHQMMSEENNGLSSMQEVSYQDAFNKADGRWKETGQRKK</sequence>
<evidence type="ECO:0000313" key="2">
    <source>
        <dbReference type="EMBL" id="MFK2825354.1"/>
    </source>
</evidence>
<evidence type="ECO:0000313" key="3">
    <source>
        <dbReference type="Proteomes" id="UP001619911"/>
    </source>
</evidence>
<dbReference type="RefSeq" id="WP_404315856.1">
    <property type="nucleotide sequence ID" value="NZ_JAUIYO010000003.1"/>
</dbReference>
<gene>
    <name evidence="2" type="ORF">QYG89_06590</name>
</gene>
<proteinExistence type="predicted"/>
<accession>A0ABW8I831</accession>
<comment type="caution">
    <text evidence="2">The sequence shown here is derived from an EMBL/GenBank/DDBJ whole genome shotgun (WGS) entry which is preliminary data.</text>
</comment>
<dbReference type="InterPro" id="IPR025437">
    <property type="entry name" value="YfhE-like"/>
</dbReference>
<dbReference type="EMBL" id="JAUIYO010000003">
    <property type="protein sequence ID" value="MFK2825354.1"/>
    <property type="molecule type" value="Genomic_DNA"/>
</dbReference>
<protein>
    <submittedName>
        <fullName evidence="2">YfhE family protein</fullName>
    </submittedName>
</protein>
<dbReference type="Proteomes" id="UP001619911">
    <property type="component" value="Unassembled WGS sequence"/>
</dbReference>
<feature type="compositionally biased region" description="Basic and acidic residues" evidence="1">
    <location>
        <begin position="35"/>
        <end position="49"/>
    </location>
</feature>
<feature type="compositionally biased region" description="Polar residues" evidence="1">
    <location>
        <begin position="16"/>
        <end position="29"/>
    </location>
</feature>
<feature type="region of interest" description="Disordered" evidence="1">
    <location>
        <begin position="1"/>
        <end position="49"/>
    </location>
</feature>